<dbReference type="PANTHER" id="PTHR15139">
    <property type="entry name" value="TUBULIN FOLDING COFACTOR C"/>
    <property type="match status" value="1"/>
</dbReference>
<evidence type="ECO:0000259" key="7">
    <source>
        <dbReference type="PROSITE" id="PS51329"/>
    </source>
</evidence>
<dbReference type="OMA" id="HQFRLHE"/>
<dbReference type="GO" id="GO:0007023">
    <property type="term" value="P:post-chaperonin tubulin folding pathway"/>
    <property type="evidence" value="ECO:0007669"/>
    <property type="project" value="InterPro"/>
</dbReference>
<dbReference type="Gene3D" id="2.160.20.70">
    <property type="match status" value="1"/>
</dbReference>
<evidence type="ECO:0000256" key="3">
    <source>
        <dbReference type="ARBA" id="ARBA00022490"/>
    </source>
</evidence>
<dbReference type="GO" id="GO:0005737">
    <property type="term" value="C:cytoplasm"/>
    <property type="evidence" value="ECO:0007669"/>
    <property type="project" value="UniProtKB-SubCell"/>
</dbReference>
<sequence length="294" mass="31710">MTSNDSSSAGNASITDASAAFWDSFAAERDAIRADLGTLRAGDASVGAACDSLNQRIADLEKKVTHAANLYLPMYDQRRCWSSVKELSQVLASKRSTLVPKAKFSFKSKKDKAPTVPSSVNTSSSSIPKPSQSLDEPLLSGPAFSKAPENAISISSVSRQLITLNAPSGTLDSQSKDVFLTDMDSCIIDLSTTTERPTILSTLHARNISNSIIIISTPGPALIHNSINCVYILSCRQLRMHDSTDVDIWLRVASRGIIEGCSSVRLADWRLLDPRLRQGSVESTVDVSSHVHEC</sequence>
<dbReference type="InterPro" id="IPR016098">
    <property type="entry name" value="CAP/MinC_C"/>
</dbReference>
<dbReference type="Pfam" id="PF16752">
    <property type="entry name" value="TBCC_N"/>
    <property type="match status" value="1"/>
</dbReference>
<comment type="subcellular location">
    <subcellularLocation>
        <location evidence="1">Cytoplasm</location>
    </subcellularLocation>
</comment>
<evidence type="ECO:0000256" key="5">
    <source>
        <dbReference type="ARBA" id="ARBA00026055"/>
    </source>
</evidence>
<evidence type="ECO:0000313" key="8">
    <source>
        <dbReference type="EMBL" id="KXS18688.1"/>
    </source>
</evidence>
<gene>
    <name evidence="8" type="ORF">M427DRAFT_53632</name>
</gene>
<evidence type="ECO:0000256" key="4">
    <source>
        <dbReference type="ARBA" id="ARBA00022990"/>
    </source>
</evidence>
<dbReference type="Pfam" id="PF07986">
    <property type="entry name" value="TBCC"/>
    <property type="match status" value="1"/>
</dbReference>
<dbReference type="AlphaFoldDB" id="A0A139APP2"/>
<dbReference type="OrthoDB" id="194775at2759"/>
<dbReference type="GO" id="GO:0007021">
    <property type="term" value="P:tubulin complex assembly"/>
    <property type="evidence" value="ECO:0007669"/>
    <property type="project" value="TreeGrafter"/>
</dbReference>
<organism evidence="8 9">
    <name type="scientific">Gonapodya prolifera (strain JEL478)</name>
    <name type="common">Monoblepharis prolifera</name>
    <dbReference type="NCBI Taxonomy" id="1344416"/>
    <lineage>
        <taxon>Eukaryota</taxon>
        <taxon>Fungi</taxon>
        <taxon>Fungi incertae sedis</taxon>
        <taxon>Chytridiomycota</taxon>
        <taxon>Chytridiomycota incertae sedis</taxon>
        <taxon>Monoblepharidomycetes</taxon>
        <taxon>Monoblepharidales</taxon>
        <taxon>Gonapodyaceae</taxon>
        <taxon>Gonapodya</taxon>
    </lineage>
</organism>
<dbReference type="PANTHER" id="PTHR15139:SF0">
    <property type="entry name" value="TUBULIN-SPECIFIC CHAPERONE C"/>
    <property type="match status" value="1"/>
</dbReference>
<keyword evidence="3" id="KW-0963">Cytoplasm</keyword>
<feature type="region of interest" description="Disordered" evidence="6">
    <location>
        <begin position="110"/>
        <end position="138"/>
    </location>
</feature>
<dbReference type="InterPro" id="IPR017901">
    <property type="entry name" value="C-CAP_CF_C-like"/>
</dbReference>
<evidence type="ECO:0000256" key="6">
    <source>
        <dbReference type="SAM" id="MobiDB-lite"/>
    </source>
</evidence>
<reference evidence="8 9" key="1">
    <citation type="journal article" date="2015" name="Genome Biol. Evol.">
        <title>Phylogenomic analyses indicate that early fungi evolved digesting cell walls of algal ancestors of land plants.</title>
        <authorList>
            <person name="Chang Y."/>
            <person name="Wang S."/>
            <person name="Sekimoto S."/>
            <person name="Aerts A.L."/>
            <person name="Choi C."/>
            <person name="Clum A."/>
            <person name="LaButti K.M."/>
            <person name="Lindquist E.A."/>
            <person name="Yee Ngan C."/>
            <person name="Ohm R.A."/>
            <person name="Salamov A.A."/>
            <person name="Grigoriev I.V."/>
            <person name="Spatafora J.W."/>
            <person name="Berbee M.L."/>
        </authorList>
    </citation>
    <scope>NUCLEOTIDE SEQUENCE [LARGE SCALE GENOMIC DNA]</scope>
    <source>
        <strain evidence="8 9">JEL478</strain>
    </source>
</reference>
<dbReference type="GO" id="GO:0015631">
    <property type="term" value="F:tubulin binding"/>
    <property type="evidence" value="ECO:0007669"/>
    <property type="project" value="InterPro"/>
</dbReference>
<feature type="domain" description="C-CAP/cofactor C-like" evidence="7">
    <location>
        <begin position="167"/>
        <end position="294"/>
    </location>
</feature>
<comment type="similarity">
    <text evidence="2">Belongs to the TBCC family.</text>
</comment>
<dbReference type="InterPro" id="IPR031925">
    <property type="entry name" value="TBCC_N"/>
</dbReference>
<dbReference type="EMBL" id="KQ965741">
    <property type="protein sequence ID" value="KXS18688.1"/>
    <property type="molecule type" value="Genomic_DNA"/>
</dbReference>
<dbReference type="InterPro" id="IPR027684">
    <property type="entry name" value="TBCC"/>
</dbReference>
<accession>A0A139APP2</accession>
<keyword evidence="4" id="KW-0007">Acetylation</keyword>
<comment type="subunit">
    <text evidence="5">Supercomplex made of cofactors A to E. Cofactors A and D function by capturing and stabilizing tubulin in a quasi-native conformation. Cofactor E binds to the cofactor D-tubulin complex; interaction with cofactor C then causes the release of tubulin polypeptides that are committed to the native state.</text>
</comment>
<name>A0A139APP2_GONPJ</name>
<dbReference type="PROSITE" id="PS51329">
    <property type="entry name" value="C_CAP_COFACTOR_C"/>
    <property type="match status" value="1"/>
</dbReference>
<dbReference type="InterPro" id="IPR012945">
    <property type="entry name" value="Tubulin-bd_cofactor_C_dom"/>
</dbReference>
<feature type="compositionally biased region" description="Low complexity" evidence="6">
    <location>
        <begin position="114"/>
        <end position="133"/>
    </location>
</feature>
<evidence type="ECO:0000256" key="2">
    <source>
        <dbReference type="ARBA" id="ARBA00008848"/>
    </source>
</evidence>
<protein>
    <recommendedName>
        <fullName evidence="7">C-CAP/cofactor C-like domain-containing protein</fullName>
    </recommendedName>
</protein>
<proteinExistence type="inferred from homology"/>
<keyword evidence="9" id="KW-1185">Reference proteome</keyword>
<dbReference type="Proteomes" id="UP000070544">
    <property type="component" value="Unassembled WGS sequence"/>
</dbReference>
<dbReference type="STRING" id="1344416.A0A139APP2"/>
<dbReference type="Gene3D" id="1.20.58.1250">
    <property type="entry name" value="Tubulin Binding Cofactor C, N-terminal domain"/>
    <property type="match status" value="1"/>
</dbReference>
<evidence type="ECO:0000313" key="9">
    <source>
        <dbReference type="Proteomes" id="UP000070544"/>
    </source>
</evidence>
<dbReference type="InterPro" id="IPR038397">
    <property type="entry name" value="TBCC_N_sf"/>
</dbReference>
<feature type="non-terminal residue" evidence="8">
    <location>
        <position position="1"/>
    </location>
</feature>
<evidence type="ECO:0000256" key="1">
    <source>
        <dbReference type="ARBA" id="ARBA00004496"/>
    </source>
</evidence>